<dbReference type="AlphaFoldDB" id="A0A931HDL3"/>
<dbReference type="SUPFAM" id="SSF82693">
    <property type="entry name" value="Multidrug efflux transporter AcrB pore domain, PN1, PN2, PC1 and PC2 subdomains"/>
    <property type="match status" value="2"/>
</dbReference>
<feature type="transmembrane region" description="Helical" evidence="8">
    <location>
        <begin position="386"/>
        <end position="407"/>
    </location>
</feature>
<dbReference type="EMBL" id="JADZGI010000001">
    <property type="protein sequence ID" value="MBH0113824.1"/>
    <property type="molecule type" value="Genomic_DNA"/>
</dbReference>
<dbReference type="Gene3D" id="3.30.70.1430">
    <property type="entry name" value="Multidrug efflux transporter AcrB pore domain"/>
    <property type="match status" value="2"/>
</dbReference>
<dbReference type="GO" id="GO:0005886">
    <property type="term" value="C:plasma membrane"/>
    <property type="evidence" value="ECO:0007669"/>
    <property type="project" value="UniProtKB-SubCell"/>
</dbReference>
<keyword evidence="6 8" id="KW-1133">Transmembrane helix</keyword>
<dbReference type="RefSeq" id="WP_197164231.1">
    <property type="nucleotide sequence ID" value="NZ_JADZGI010000001.1"/>
</dbReference>
<keyword evidence="7 8" id="KW-0472">Membrane</keyword>
<dbReference type="Gene3D" id="3.30.2090.10">
    <property type="entry name" value="Multidrug efflux transporter AcrB TolC docking domain, DN and DC subdomains"/>
    <property type="match status" value="2"/>
</dbReference>
<evidence type="ECO:0000256" key="4">
    <source>
        <dbReference type="ARBA" id="ARBA00022475"/>
    </source>
</evidence>
<dbReference type="Gene3D" id="3.30.70.1320">
    <property type="entry name" value="Multidrug efflux transporter AcrB pore domain like"/>
    <property type="match status" value="1"/>
</dbReference>
<evidence type="ECO:0000256" key="2">
    <source>
        <dbReference type="ARBA" id="ARBA00010942"/>
    </source>
</evidence>
<dbReference type="Gene3D" id="1.20.1640.10">
    <property type="entry name" value="Multidrug efflux transporter AcrB transmembrane domain"/>
    <property type="match status" value="2"/>
</dbReference>
<dbReference type="Proteomes" id="UP000617634">
    <property type="component" value="Unassembled WGS sequence"/>
</dbReference>
<feature type="transmembrane region" description="Helical" evidence="8">
    <location>
        <begin position="905"/>
        <end position="925"/>
    </location>
</feature>
<dbReference type="SUPFAM" id="SSF82866">
    <property type="entry name" value="Multidrug efflux transporter AcrB transmembrane domain"/>
    <property type="match status" value="2"/>
</dbReference>
<dbReference type="NCBIfam" id="TIGR00914">
    <property type="entry name" value="2A0601"/>
    <property type="match status" value="1"/>
</dbReference>
<dbReference type="GO" id="GO:0008324">
    <property type="term" value="F:monoatomic cation transmembrane transporter activity"/>
    <property type="evidence" value="ECO:0007669"/>
    <property type="project" value="InterPro"/>
</dbReference>
<dbReference type="InterPro" id="IPR027463">
    <property type="entry name" value="AcrB_DN_DC_subdom"/>
</dbReference>
<evidence type="ECO:0000256" key="7">
    <source>
        <dbReference type="ARBA" id="ARBA00023136"/>
    </source>
</evidence>
<proteinExistence type="inferred from homology"/>
<keyword evidence="5 8" id="KW-0812">Transmembrane</keyword>
<comment type="subcellular location">
    <subcellularLocation>
        <location evidence="1">Cell membrane</location>
        <topology evidence="1">Multi-pass membrane protein</topology>
    </subcellularLocation>
</comment>
<dbReference type="SUPFAM" id="SSF82714">
    <property type="entry name" value="Multidrug efflux transporter AcrB TolC docking domain, DN and DC subdomains"/>
    <property type="match status" value="2"/>
</dbReference>
<dbReference type="Pfam" id="PF00873">
    <property type="entry name" value="ACR_tran"/>
    <property type="match status" value="1"/>
</dbReference>
<evidence type="ECO:0000256" key="8">
    <source>
        <dbReference type="SAM" id="Phobius"/>
    </source>
</evidence>
<keyword evidence="4" id="KW-1003">Cell membrane</keyword>
<dbReference type="InterPro" id="IPR001036">
    <property type="entry name" value="Acrflvin-R"/>
</dbReference>
<feature type="transmembrane region" description="Helical" evidence="8">
    <location>
        <begin position="879"/>
        <end position="898"/>
    </location>
</feature>
<dbReference type="PRINTS" id="PR00702">
    <property type="entry name" value="ACRIFLAVINRP"/>
</dbReference>
<evidence type="ECO:0000256" key="6">
    <source>
        <dbReference type="ARBA" id="ARBA00022989"/>
    </source>
</evidence>
<reference evidence="9" key="1">
    <citation type="submission" date="2020-11" db="EMBL/GenBank/DDBJ databases">
        <title>Novosphingobium aureum sp. nov., a marine bacterium isolated from sediment of a salt flat.</title>
        <authorList>
            <person name="Yoo Y."/>
            <person name="Kim J.-J."/>
        </authorList>
    </citation>
    <scope>NUCLEOTIDE SEQUENCE</scope>
    <source>
        <strain evidence="9">YJ-S2-02</strain>
    </source>
</reference>
<feature type="transmembrane region" description="Helical" evidence="8">
    <location>
        <begin position="545"/>
        <end position="563"/>
    </location>
</feature>
<evidence type="ECO:0000313" key="10">
    <source>
        <dbReference type="Proteomes" id="UP000617634"/>
    </source>
</evidence>
<keyword evidence="10" id="KW-1185">Reference proteome</keyword>
<protein>
    <submittedName>
        <fullName evidence="9">Efflux RND transporter permease subunit</fullName>
    </submittedName>
</protein>
<evidence type="ECO:0000256" key="3">
    <source>
        <dbReference type="ARBA" id="ARBA00022448"/>
    </source>
</evidence>
<feature type="transmembrane region" description="Helical" evidence="8">
    <location>
        <begin position="931"/>
        <end position="955"/>
    </location>
</feature>
<feature type="transmembrane region" description="Helical" evidence="8">
    <location>
        <begin position="428"/>
        <end position="451"/>
    </location>
</feature>
<feature type="transmembrane region" description="Helical" evidence="8">
    <location>
        <begin position="360"/>
        <end position="380"/>
    </location>
</feature>
<keyword evidence="3" id="KW-0813">Transport</keyword>
<gene>
    <name evidence="9" type="ORF">I5E68_12795</name>
</gene>
<comment type="caution">
    <text evidence="9">The sequence shown here is derived from an EMBL/GenBank/DDBJ whole genome shotgun (WGS) entry which is preliminary data.</text>
</comment>
<feature type="transmembrane region" description="Helical" evidence="8">
    <location>
        <begin position="1008"/>
        <end position="1031"/>
    </location>
</feature>
<feature type="transmembrane region" description="Helical" evidence="8">
    <location>
        <begin position="976"/>
        <end position="996"/>
    </location>
</feature>
<feature type="transmembrane region" description="Helical" evidence="8">
    <location>
        <begin position="337"/>
        <end position="353"/>
    </location>
</feature>
<evidence type="ECO:0000256" key="1">
    <source>
        <dbReference type="ARBA" id="ARBA00004651"/>
    </source>
</evidence>
<name>A0A931HDL3_9SPHN</name>
<evidence type="ECO:0000313" key="9">
    <source>
        <dbReference type="EMBL" id="MBH0113824.1"/>
    </source>
</evidence>
<organism evidence="9 10">
    <name type="scientific">Novosphingobium aureum</name>
    <dbReference type="NCBI Taxonomy" id="2792964"/>
    <lineage>
        <taxon>Bacteria</taxon>
        <taxon>Pseudomonadati</taxon>
        <taxon>Pseudomonadota</taxon>
        <taxon>Alphaproteobacteria</taxon>
        <taxon>Sphingomonadales</taxon>
        <taxon>Sphingomonadaceae</taxon>
        <taxon>Novosphingobium</taxon>
    </lineage>
</organism>
<comment type="similarity">
    <text evidence="2">Belongs to the resistance-nodulation-cell division (RND) (TC 2.A.6) family.</text>
</comment>
<accession>A0A931HDL3</accession>
<dbReference type="PANTHER" id="PTHR32063:SF68">
    <property type="entry name" value="PROBALE CATION EFFLUX SYSTEM PROTEIN"/>
    <property type="match status" value="1"/>
</dbReference>
<dbReference type="PANTHER" id="PTHR32063">
    <property type="match status" value="1"/>
</dbReference>
<dbReference type="InterPro" id="IPR004763">
    <property type="entry name" value="CusA-like"/>
</dbReference>
<evidence type="ECO:0000256" key="5">
    <source>
        <dbReference type="ARBA" id="ARBA00022692"/>
    </source>
</evidence>
<dbReference type="GO" id="GO:0042910">
    <property type="term" value="F:xenobiotic transmembrane transporter activity"/>
    <property type="evidence" value="ECO:0007669"/>
    <property type="project" value="TreeGrafter"/>
</dbReference>
<dbReference type="Gene3D" id="3.30.70.1440">
    <property type="entry name" value="Multidrug efflux transporter AcrB pore domain"/>
    <property type="match status" value="1"/>
</dbReference>
<sequence length="1061" mass="113312">MLRKLVERALTMRLAVLGLAVVLAGLGAWSFMRLPIDAFPDISSTQVKIILKAPGMTPEEVETRVIAPIEMEMLGIPDQSVLRSVAKYAIADVTIDFADGTDIYWARSQVAERLNGVMADLPENVSGGMAPISTPLSDMYMFTVEGPQDLMEKRRALDWIIRPALRTVPGVADVNALGGRVETFEVAPEPGALAAAGLAVSDLASAIEASNRNDGAGRLASGEESLIVRATGAIRTLDDLAAVVVKTQDGHVVRVGDVAKVRTGSLTRYGAVTKNGKGEAVEGLVIGLRGADAAKVVEGVKTRLDELQASLPEGMTVHVFYDRSDLIERAVGTVEKALLEATLLVVVLLLLFLGDVRASVIVALALPMSALLTFIFMQGIGLTANLMSLGGLAIAVGMLVDGAVVVVENVVERLSDPRHAHESKLHTVFVAAAEVAKPVTSGMAIIALVFLPLLTLQGLEGKLFAPVALTIVLALLSALLLSLTLIPVLAFFVLRRSAKAASDSAGNEPEGSGQAGHEHHEPWLMRQLSPRYHAMLAGAFTRRKTVYALAGISLILTGFAYSVTGKTFLPTMDEGSVIVQLTKLPSISLEHSVAGDMKVQRAILEQVPEVTQVIARVGSDELGLDPMSPNETDSFLVLKPRDEWRVPDKEWLLGELRKALVDLPGIEPSFTQPIDMRISEMLTGARGDLAIKIFGPDLDELSRIAGQIQQRLEAIRGTSEAMTMANDTVDYLQFDIDRVAAGRAGMPISDLQDAMRAQIEGLHAGVVAEGVRRVPIVIRGDDQTLTAQNFADRLYRAPGGQLVRAGDVARVERTEGPVKLEHENGSRFAMVQAFVSGRDLVGYVEQAKADVAANVPLPAGYRIVWGGQFENQQRASARLMVVLPISLAMIFVVLYATLGSMRASLLIIGMIPFALVGGMISLALSGEYLSVPASVGFIALLGIAVLNGLVMVTYFRQLREEGAALSDAVRRGAERRLRPVLMTATIAAFGLVPLLFASGPGSEIQKPLAIVVIGGLVSSTLLTLFLLPLLYERFGENAAERAAGERRENRDALTAGDSTDV</sequence>
<feature type="transmembrane region" description="Helical" evidence="8">
    <location>
        <begin position="463"/>
        <end position="494"/>
    </location>
</feature>